<evidence type="ECO:0000313" key="4">
    <source>
        <dbReference type="Proteomes" id="UP000253501"/>
    </source>
</evidence>
<dbReference type="Proteomes" id="UP000253501">
    <property type="component" value="Unassembled WGS sequence"/>
</dbReference>
<evidence type="ECO:0000313" key="3">
    <source>
        <dbReference type="EMBL" id="RCJ09388.1"/>
    </source>
</evidence>
<dbReference type="RefSeq" id="WP_114131157.1">
    <property type="nucleotide sequence ID" value="NZ_CP068436.1"/>
</dbReference>
<gene>
    <name evidence="3" type="ORF">DDK22_05955</name>
</gene>
<dbReference type="InterPro" id="IPR006442">
    <property type="entry name" value="Antitoxin_Phd/YefM"/>
</dbReference>
<comment type="function">
    <text evidence="2">Antitoxin component of a type II toxin-antitoxin (TA) system.</text>
</comment>
<name>A0A367PNK6_CUPNE</name>
<organism evidence="3 4">
    <name type="scientific">Cupriavidus necator</name>
    <name type="common">Alcaligenes eutrophus</name>
    <name type="synonym">Ralstonia eutropha</name>
    <dbReference type="NCBI Taxonomy" id="106590"/>
    <lineage>
        <taxon>Bacteria</taxon>
        <taxon>Pseudomonadati</taxon>
        <taxon>Pseudomonadota</taxon>
        <taxon>Betaproteobacteria</taxon>
        <taxon>Burkholderiales</taxon>
        <taxon>Burkholderiaceae</taxon>
        <taxon>Cupriavidus</taxon>
    </lineage>
</organism>
<comment type="similarity">
    <text evidence="1 2">Belongs to the phD/YefM antitoxin family.</text>
</comment>
<protein>
    <recommendedName>
        <fullName evidence="2">Antitoxin</fullName>
    </recommendedName>
</protein>
<dbReference type="EMBL" id="QDHA01000013">
    <property type="protein sequence ID" value="RCJ09388.1"/>
    <property type="molecule type" value="Genomic_DNA"/>
</dbReference>
<evidence type="ECO:0000256" key="1">
    <source>
        <dbReference type="ARBA" id="ARBA00009981"/>
    </source>
</evidence>
<dbReference type="InterPro" id="IPR036165">
    <property type="entry name" value="YefM-like_sf"/>
</dbReference>
<dbReference type="SUPFAM" id="SSF143120">
    <property type="entry name" value="YefM-like"/>
    <property type="match status" value="1"/>
</dbReference>
<dbReference type="AlphaFoldDB" id="A0A367PNK6"/>
<comment type="caution">
    <text evidence="3">The sequence shown here is derived from an EMBL/GenBank/DDBJ whole genome shotgun (WGS) entry which is preliminary data.</text>
</comment>
<sequence>MLTVNMHDAKSSLSKLVEAIENGEEQEVVIARNGKPAAKLVPILPASKDVSKRIGAGKAALANWRSFSLDEFNAADDEIAQLFGAGEGSGE</sequence>
<accession>A0A367PNK6</accession>
<dbReference type="NCBIfam" id="TIGR01552">
    <property type="entry name" value="phd_fam"/>
    <property type="match status" value="1"/>
</dbReference>
<proteinExistence type="inferred from homology"/>
<reference evidence="3 4" key="1">
    <citation type="submission" date="2018-04" db="EMBL/GenBank/DDBJ databases">
        <title>Cupriavidus necator CR12 genome sequencing and assembly.</title>
        <authorList>
            <person name="Ben Fekih I."/>
            <person name="Mazhar H.S."/>
            <person name="Bello S.K."/>
            <person name="Rensing C."/>
        </authorList>
    </citation>
    <scope>NUCLEOTIDE SEQUENCE [LARGE SCALE GENOMIC DNA]</scope>
    <source>
        <strain evidence="3 4">CR12</strain>
    </source>
</reference>
<dbReference type="Gene3D" id="3.40.1620.10">
    <property type="entry name" value="YefM-like domain"/>
    <property type="match status" value="1"/>
</dbReference>
<dbReference type="Pfam" id="PF02604">
    <property type="entry name" value="PhdYeFM_antitox"/>
    <property type="match status" value="1"/>
</dbReference>
<evidence type="ECO:0000256" key="2">
    <source>
        <dbReference type="RuleBase" id="RU362080"/>
    </source>
</evidence>